<dbReference type="Pfam" id="PF17657">
    <property type="entry name" value="DNA_pol3_finger"/>
    <property type="match status" value="1"/>
</dbReference>
<dbReference type="AlphaFoldDB" id="A0A523ZHH5"/>
<dbReference type="InterPro" id="IPR011708">
    <property type="entry name" value="DNA_pol3_alpha_NTPase_dom"/>
</dbReference>
<evidence type="ECO:0000256" key="4">
    <source>
        <dbReference type="ARBA" id="ARBA00022679"/>
    </source>
</evidence>
<dbReference type="Proteomes" id="UP000316674">
    <property type="component" value="Unassembled WGS sequence"/>
</dbReference>
<dbReference type="PANTHER" id="PTHR32294">
    <property type="entry name" value="DNA POLYMERASE III SUBUNIT ALPHA"/>
    <property type="match status" value="1"/>
</dbReference>
<comment type="subcellular location">
    <subcellularLocation>
        <location evidence="1">Cytoplasm</location>
    </subcellularLocation>
</comment>
<dbReference type="Pfam" id="PF02811">
    <property type="entry name" value="PHP"/>
    <property type="match status" value="1"/>
</dbReference>
<evidence type="ECO:0000313" key="10">
    <source>
        <dbReference type="EMBL" id="TEU02990.1"/>
    </source>
</evidence>
<dbReference type="Gene3D" id="1.10.150.870">
    <property type="match status" value="1"/>
</dbReference>
<name>A0A523ZHH5_UNCAE</name>
<dbReference type="Gene3D" id="1.10.10.1600">
    <property type="entry name" value="Bacterial DNA polymerase III alpha subunit, thumb domain"/>
    <property type="match status" value="1"/>
</dbReference>
<dbReference type="InterPro" id="IPR040982">
    <property type="entry name" value="DNA_pol3_finger"/>
</dbReference>
<dbReference type="GO" id="GO:0003887">
    <property type="term" value="F:DNA-directed DNA polymerase activity"/>
    <property type="evidence" value="ECO:0007669"/>
    <property type="project" value="UniProtKB-KW"/>
</dbReference>
<proteinExistence type="predicted"/>
<dbReference type="GO" id="GO:0006260">
    <property type="term" value="P:DNA replication"/>
    <property type="evidence" value="ECO:0007669"/>
    <property type="project" value="UniProtKB-KW"/>
</dbReference>
<comment type="caution">
    <text evidence="10">The sequence shown here is derived from an EMBL/GenBank/DDBJ whole genome shotgun (WGS) entry which is preliminary data.</text>
</comment>
<evidence type="ECO:0000256" key="8">
    <source>
        <dbReference type="ARBA" id="ARBA00049244"/>
    </source>
</evidence>
<evidence type="ECO:0000256" key="3">
    <source>
        <dbReference type="ARBA" id="ARBA00019114"/>
    </source>
</evidence>
<keyword evidence="6" id="KW-0235">DNA replication</keyword>
<dbReference type="InterPro" id="IPR029460">
    <property type="entry name" value="DNAPol_HHH"/>
</dbReference>
<dbReference type="PANTHER" id="PTHR32294:SF0">
    <property type="entry name" value="DNA POLYMERASE III SUBUNIT ALPHA"/>
    <property type="match status" value="1"/>
</dbReference>
<reference evidence="10 11" key="1">
    <citation type="submission" date="2019-03" db="EMBL/GenBank/DDBJ databases">
        <title>Metabolic potential of uncultured bacteria and archaea associated with petroleum seepage in deep-sea sediments.</title>
        <authorList>
            <person name="Dong X."/>
            <person name="Hubert C."/>
        </authorList>
    </citation>
    <scope>NUCLEOTIDE SEQUENCE [LARGE SCALE GENOMIC DNA]</scope>
    <source>
        <strain evidence="10">E26_bin6</strain>
    </source>
</reference>
<evidence type="ECO:0000259" key="9">
    <source>
        <dbReference type="SMART" id="SM00481"/>
    </source>
</evidence>
<keyword evidence="7" id="KW-0239">DNA-directed DNA polymerase</keyword>
<dbReference type="Pfam" id="PF01336">
    <property type="entry name" value="tRNA_anti-codon"/>
    <property type="match status" value="1"/>
</dbReference>
<dbReference type="GO" id="GO:0005737">
    <property type="term" value="C:cytoplasm"/>
    <property type="evidence" value="ECO:0007669"/>
    <property type="project" value="UniProtKB-SubCell"/>
</dbReference>
<dbReference type="InterPro" id="IPR041931">
    <property type="entry name" value="DNA_pol3_alpha_thumb_dom"/>
</dbReference>
<dbReference type="InterPro" id="IPR004365">
    <property type="entry name" value="NA-bd_OB_tRNA"/>
</dbReference>
<accession>A0A523ZHH5</accession>
<keyword evidence="5 10" id="KW-0548">Nucleotidyltransferase</keyword>
<evidence type="ECO:0000256" key="6">
    <source>
        <dbReference type="ARBA" id="ARBA00022705"/>
    </source>
</evidence>
<evidence type="ECO:0000256" key="5">
    <source>
        <dbReference type="ARBA" id="ARBA00022695"/>
    </source>
</evidence>
<gene>
    <name evidence="10" type="ORF">E3I16_01505</name>
</gene>
<dbReference type="InterPro" id="IPR004013">
    <property type="entry name" value="PHP_dom"/>
</dbReference>
<dbReference type="InterPro" id="IPR016195">
    <property type="entry name" value="Pol/histidinol_Pase-like"/>
</dbReference>
<dbReference type="NCBIfam" id="NF004226">
    <property type="entry name" value="PRK05673.1"/>
    <property type="match status" value="1"/>
</dbReference>
<dbReference type="CDD" id="cd04485">
    <property type="entry name" value="DnaE_OBF"/>
    <property type="match status" value="1"/>
</dbReference>
<dbReference type="Gene3D" id="3.20.20.140">
    <property type="entry name" value="Metal-dependent hydrolases"/>
    <property type="match status" value="1"/>
</dbReference>
<dbReference type="Pfam" id="PF14579">
    <property type="entry name" value="HHH_6"/>
    <property type="match status" value="1"/>
</dbReference>
<dbReference type="InterPro" id="IPR004805">
    <property type="entry name" value="DnaE2/DnaE/PolC"/>
</dbReference>
<dbReference type="SUPFAM" id="SSF89550">
    <property type="entry name" value="PHP domain-like"/>
    <property type="match status" value="1"/>
</dbReference>
<sequence length="1137" mass="129096">MTNFVHLHTHSDYSLLDGACSISQLINQAYKLDMPALALTDHGNLFGAIDFYQKAKKRKLKPLIGCEVYVAPTSRFKKKKIGGQPTAYHLTLLAKNKKGYENLMELITGGYLEGFYYHPRVDKEFLSQKGEGLIALSGCAKGEIPFLLSQNKVDKAKEICQFYNNLYGEDFYLEVQDVGLEFQKKINSSLANLSQELSIPLVATNDVHYLNKEDAQAQDVLLCIQTGKTLDDTNRLKFSSSELYFRSSEEMEKIFSHLPQAISNAELISEKCNLELELGKTHLPVYRAPDGHNLDKYLRKLCQERLPHCYPTASTSVEQRLETELSIISRAGYTGYFLIVWDFISYAKKKKILIGPGRGSVTGSIVAYLLGITNINPLAYGLLFERFLNPERTAMPDIDIDIQDERRNEVISYVREKYGKENVAQIITFGTMAARAAVRDVGRVLGIPYSRVDRIAKLIPFNTELKIAIEESSELKEILKEDGKIKTLFEIAQSIEGFTRHASTHAAGVVIAPDKLTYYTPLYRTNKNEITTQYEMHSIEAIGLLKMDFLGLKTLNVIGDALEIIKKNKGKEVDLDRISLEDKKAYELLSQAETLGVFQVESRGMQDLIKKIHPERFEDLIAVLALYRPGPLRMMDDFIDRKQGRSKIEYLHPKLEPILKETYGVILYQEQVMIIANILADFSLGEADILRRAMGKKIPKLMDEQKDKFIEGAKKKGISPSLATRIFELMAHFAGYGFNKSHSTGYALISYQTAYLKANYPLEFMAALLTSEIENTDKLALYINECRRMDIKILPPDINHSLANFMVEKNKLRFALGAIKNVGKAAISSILRVREKEGHFSSIFDFYRRVNPKTVNKRMIESLIKSGAFDCLEGSRAQNLAVIDQAAEKAAQIQQDRERGQLSFLETLEKRESGPSTERFPTIEEVSKETKLAWEKELLGIYISGHPLEKYRKRISRYAAHSIKDLSGMRDEEKIRIVGIISSLTSRNDRKGKRMGFFTLEDLDSQIEVLVFSSLYEKRTSYIEEGKLVLIKGKLDTASDPPKVIAEEIILFSKIKDIAHNLHIDIKQEELKEKNLLRLKELLSSHKGKHALYLHLNLSQDEKIIIRSKTMKMGFSDSLISEVENLIGTHSVWLGEE</sequence>
<dbReference type="EMBL" id="SOHY01000093">
    <property type="protein sequence ID" value="TEU02990.1"/>
    <property type="molecule type" value="Genomic_DNA"/>
</dbReference>
<organism evidence="10 11">
    <name type="scientific">Aerophobetes bacterium</name>
    <dbReference type="NCBI Taxonomy" id="2030807"/>
    <lineage>
        <taxon>Bacteria</taxon>
        <taxon>Candidatus Aerophobota</taxon>
    </lineage>
</organism>
<dbReference type="SMART" id="SM00481">
    <property type="entry name" value="POLIIIAc"/>
    <property type="match status" value="1"/>
</dbReference>
<comment type="catalytic activity">
    <reaction evidence="8">
        <text>DNA(n) + a 2'-deoxyribonucleoside 5'-triphosphate = DNA(n+1) + diphosphate</text>
        <dbReference type="Rhea" id="RHEA:22508"/>
        <dbReference type="Rhea" id="RHEA-COMP:17339"/>
        <dbReference type="Rhea" id="RHEA-COMP:17340"/>
        <dbReference type="ChEBI" id="CHEBI:33019"/>
        <dbReference type="ChEBI" id="CHEBI:61560"/>
        <dbReference type="ChEBI" id="CHEBI:173112"/>
        <dbReference type="EC" id="2.7.7.7"/>
    </reaction>
</comment>
<evidence type="ECO:0000256" key="1">
    <source>
        <dbReference type="ARBA" id="ARBA00004496"/>
    </source>
</evidence>
<evidence type="ECO:0000256" key="7">
    <source>
        <dbReference type="ARBA" id="ARBA00022932"/>
    </source>
</evidence>
<evidence type="ECO:0000256" key="2">
    <source>
        <dbReference type="ARBA" id="ARBA00012417"/>
    </source>
</evidence>
<feature type="domain" description="Polymerase/histidinol phosphatase N-terminal" evidence="9">
    <location>
        <begin position="5"/>
        <end position="72"/>
    </location>
</feature>
<dbReference type="InterPro" id="IPR003141">
    <property type="entry name" value="Pol/His_phosphatase_N"/>
</dbReference>
<dbReference type="NCBIfam" id="NF005298">
    <property type="entry name" value="PRK06826.1"/>
    <property type="match status" value="1"/>
</dbReference>
<dbReference type="EC" id="2.7.7.7" evidence="2"/>
<dbReference type="GO" id="GO:0008408">
    <property type="term" value="F:3'-5' exonuclease activity"/>
    <property type="evidence" value="ECO:0007669"/>
    <property type="project" value="InterPro"/>
</dbReference>
<dbReference type="Pfam" id="PF07733">
    <property type="entry name" value="DNA_pol3_alpha"/>
    <property type="match status" value="1"/>
</dbReference>
<protein>
    <recommendedName>
        <fullName evidence="3">DNA polymerase III subunit alpha</fullName>
        <ecNumber evidence="2">2.7.7.7</ecNumber>
    </recommendedName>
</protein>
<evidence type="ECO:0000313" key="11">
    <source>
        <dbReference type="Proteomes" id="UP000316674"/>
    </source>
</evidence>
<dbReference type="NCBIfam" id="TIGR00594">
    <property type="entry name" value="polc"/>
    <property type="match status" value="1"/>
</dbReference>
<keyword evidence="4 10" id="KW-0808">Transferase</keyword>
<dbReference type="CDD" id="cd12113">
    <property type="entry name" value="PHP_PolIIIA_DnaE3"/>
    <property type="match status" value="1"/>
</dbReference>
<dbReference type="GO" id="GO:0003676">
    <property type="term" value="F:nucleic acid binding"/>
    <property type="evidence" value="ECO:0007669"/>
    <property type="project" value="InterPro"/>
</dbReference>